<comment type="caution">
    <text evidence="1">The sequence shown here is derived from an EMBL/GenBank/DDBJ whole genome shotgun (WGS) entry which is preliminary data.</text>
</comment>
<reference evidence="1 2" key="1">
    <citation type="submission" date="2017-09" db="EMBL/GenBank/DDBJ databases">
        <title>Large-scale bioinformatics analysis of Bacillus genomes uncovers conserved roles of natural products in bacterial physiology.</title>
        <authorList>
            <consortium name="Agbiome Team Llc"/>
            <person name="Bleich R.M."/>
            <person name="Grubbs K.J."/>
            <person name="Santa Maria K.C."/>
            <person name="Allen S.E."/>
            <person name="Farag S."/>
            <person name="Shank E.A."/>
            <person name="Bowers A."/>
        </authorList>
    </citation>
    <scope>NUCLEOTIDE SEQUENCE [LARGE SCALE GENOMIC DNA]</scope>
    <source>
        <strain evidence="1 2">AFS092789</strain>
    </source>
</reference>
<name>A0A9X6SSH1_BACCE</name>
<dbReference type="EMBL" id="NVMX01000221">
    <property type="protein sequence ID" value="PDZ94301.1"/>
    <property type="molecule type" value="Genomic_DNA"/>
</dbReference>
<proteinExistence type="predicted"/>
<protein>
    <submittedName>
        <fullName evidence="1">Uncharacterized protein</fullName>
    </submittedName>
</protein>
<evidence type="ECO:0000313" key="1">
    <source>
        <dbReference type="EMBL" id="PDZ94301.1"/>
    </source>
</evidence>
<accession>A0A9X6SSH1</accession>
<dbReference type="AlphaFoldDB" id="A0A9X6SSH1"/>
<organism evidence="1 2">
    <name type="scientific">Bacillus cereus</name>
    <dbReference type="NCBI Taxonomy" id="1396"/>
    <lineage>
        <taxon>Bacteria</taxon>
        <taxon>Bacillati</taxon>
        <taxon>Bacillota</taxon>
        <taxon>Bacilli</taxon>
        <taxon>Bacillales</taxon>
        <taxon>Bacillaceae</taxon>
        <taxon>Bacillus</taxon>
        <taxon>Bacillus cereus group</taxon>
    </lineage>
</organism>
<dbReference type="Pfam" id="PF19945">
    <property type="entry name" value="DUF6407"/>
    <property type="match status" value="1"/>
</dbReference>
<gene>
    <name evidence="1" type="ORF">CON36_34635</name>
</gene>
<evidence type="ECO:0000313" key="2">
    <source>
        <dbReference type="Proteomes" id="UP000219922"/>
    </source>
</evidence>
<dbReference type="Proteomes" id="UP000219922">
    <property type="component" value="Unassembled WGS sequence"/>
</dbReference>
<dbReference type="InterPro" id="IPR045640">
    <property type="entry name" value="DUF6407"/>
</dbReference>
<sequence>MYSVQLIHVKEFVKSAKKKVEDFDEYNIGSLKEILRLAIDEFKINAKIEFDEEEEYEYIKLFRIEDEALLDKVLELAVNDGAECSISYVFEGNILREY</sequence>